<reference evidence="9" key="2">
    <citation type="submission" date="2020-09" db="EMBL/GenBank/DDBJ databases">
        <authorList>
            <person name="Sun Q."/>
            <person name="Ohkuma M."/>
        </authorList>
    </citation>
    <scope>NUCLEOTIDE SEQUENCE</scope>
    <source>
        <strain evidence="9">JCM 4646</strain>
    </source>
</reference>
<evidence type="ECO:0000256" key="5">
    <source>
        <dbReference type="ARBA" id="ARBA00023163"/>
    </source>
</evidence>
<evidence type="ECO:0000256" key="2">
    <source>
        <dbReference type="ARBA" id="ARBA00023015"/>
    </source>
</evidence>
<dbReference type="GO" id="GO:0006352">
    <property type="term" value="P:DNA-templated transcription initiation"/>
    <property type="evidence" value="ECO:0007669"/>
    <property type="project" value="InterPro"/>
</dbReference>
<dbReference type="CDD" id="cd06171">
    <property type="entry name" value="Sigma70_r4"/>
    <property type="match status" value="1"/>
</dbReference>
<evidence type="ECO:0000259" key="8">
    <source>
        <dbReference type="Pfam" id="PF08281"/>
    </source>
</evidence>
<evidence type="ECO:0000256" key="1">
    <source>
        <dbReference type="ARBA" id="ARBA00010641"/>
    </source>
</evidence>
<evidence type="ECO:0000313" key="9">
    <source>
        <dbReference type="EMBL" id="GHH59528.1"/>
    </source>
</evidence>
<evidence type="ECO:0000256" key="6">
    <source>
        <dbReference type="SAM" id="MobiDB-lite"/>
    </source>
</evidence>
<dbReference type="Proteomes" id="UP000617734">
    <property type="component" value="Unassembled WGS sequence"/>
</dbReference>
<protein>
    <submittedName>
        <fullName evidence="9">DNA-directed RNA polymerase sigma-70 factor</fullName>
    </submittedName>
</protein>
<dbReference type="InterPro" id="IPR013249">
    <property type="entry name" value="RNA_pol_sigma70_r4_t2"/>
</dbReference>
<organism evidence="9 10">
    <name type="scientific">Kitasatospora indigofera</name>
    <dbReference type="NCBI Taxonomy" id="67307"/>
    <lineage>
        <taxon>Bacteria</taxon>
        <taxon>Bacillati</taxon>
        <taxon>Actinomycetota</taxon>
        <taxon>Actinomycetes</taxon>
        <taxon>Kitasatosporales</taxon>
        <taxon>Streptomycetaceae</taxon>
        <taxon>Kitasatospora</taxon>
    </lineage>
</organism>
<keyword evidence="10" id="KW-1185">Reference proteome</keyword>
<dbReference type="InterPro" id="IPR013324">
    <property type="entry name" value="RNA_pol_sigma_r3/r4-like"/>
</dbReference>
<dbReference type="EMBL" id="BNBO01000001">
    <property type="protein sequence ID" value="GHH59528.1"/>
    <property type="molecule type" value="Genomic_DNA"/>
</dbReference>
<dbReference type="AlphaFoldDB" id="A0A919FBB6"/>
<dbReference type="GO" id="GO:0003677">
    <property type="term" value="F:DNA binding"/>
    <property type="evidence" value="ECO:0007669"/>
    <property type="project" value="UniProtKB-KW"/>
</dbReference>
<dbReference type="NCBIfam" id="TIGR02937">
    <property type="entry name" value="sigma70-ECF"/>
    <property type="match status" value="1"/>
</dbReference>
<feature type="domain" description="RNA polymerase sigma factor 70 region 4 type 2" evidence="8">
    <location>
        <begin position="165"/>
        <end position="217"/>
    </location>
</feature>
<evidence type="ECO:0000256" key="4">
    <source>
        <dbReference type="ARBA" id="ARBA00023125"/>
    </source>
</evidence>
<keyword evidence="3" id="KW-0731">Sigma factor</keyword>
<keyword evidence="5" id="KW-0804">Transcription</keyword>
<dbReference type="PANTHER" id="PTHR43133">
    <property type="entry name" value="RNA POLYMERASE ECF-TYPE SIGMA FACTO"/>
    <property type="match status" value="1"/>
</dbReference>
<dbReference type="InterPro" id="IPR036388">
    <property type="entry name" value="WH-like_DNA-bd_sf"/>
</dbReference>
<dbReference type="PANTHER" id="PTHR43133:SF8">
    <property type="entry name" value="RNA POLYMERASE SIGMA FACTOR HI_1459-RELATED"/>
    <property type="match status" value="1"/>
</dbReference>
<dbReference type="InterPro" id="IPR013325">
    <property type="entry name" value="RNA_pol_sigma_r2"/>
</dbReference>
<dbReference type="Gene3D" id="1.10.1740.10">
    <property type="match status" value="1"/>
</dbReference>
<dbReference type="InterPro" id="IPR007627">
    <property type="entry name" value="RNA_pol_sigma70_r2"/>
</dbReference>
<dbReference type="GO" id="GO:0000428">
    <property type="term" value="C:DNA-directed RNA polymerase complex"/>
    <property type="evidence" value="ECO:0007669"/>
    <property type="project" value="UniProtKB-KW"/>
</dbReference>
<dbReference type="InterPro" id="IPR014284">
    <property type="entry name" value="RNA_pol_sigma-70_dom"/>
</dbReference>
<feature type="region of interest" description="Disordered" evidence="6">
    <location>
        <begin position="1"/>
        <end position="46"/>
    </location>
</feature>
<dbReference type="RefSeq" id="WP_190208864.1">
    <property type="nucleotide sequence ID" value="NZ_BNBO01000001.1"/>
</dbReference>
<dbReference type="SUPFAM" id="SSF88946">
    <property type="entry name" value="Sigma2 domain of RNA polymerase sigma factors"/>
    <property type="match status" value="1"/>
</dbReference>
<feature type="domain" description="RNA polymerase sigma-70 region 2" evidence="7">
    <location>
        <begin position="67"/>
        <end position="132"/>
    </location>
</feature>
<dbReference type="GeneID" id="95350833"/>
<gene>
    <name evidence="9" type="primary">rpoE</name>
    <name evidence="9" type="ORF">GCM10018781_02880</name>
</gene>
<keyword evidence="2" id="KW-0805">Transcription regulation</keyword>
<comment type="caution">
    <text evidence="9">The sequence shown here is derived from an EMBL/GenBank/DDBJ whole genome shotgun (WGS) entry which is preliminary data.</text>
</comment>
<sequence>MSTAPTRTTSGFREGPPPTHVRHGRPAAPGRFPSPPTTARPAGTGPVSDQLLAVRAAEGDDGAFAVLVGRHNAALLTLARQLTGNRQDAEDMVQESLLSAWRRLPDFRGDAAFRTWLHRIVTNRCLSLLRSRPVPPVALDIRPEPAALPALGTPEQVAETRAATRALVHALAGLDPGRRACWILRELHGMHYDEIARTLGISEQTVRGRLFRTRRSLAGAMEPWR</sequence>
<comment type="similarity">
    <text evidence="1">Belongs to the sigma-70 factor family. ECF subfamily.</text>
</comment>
<feature type="compositionally biased region" description="Polar residues" evidence="6">
    <location>
        <begin position="1"/>
        <end position="11"/>
    </location>
</feature>
<keyword evidence="4" id="KW-0238">DNA-binding</keyword>
<dbReference type="Gene3D" id="1.10.10.10">
    <property type="entry name" value="Winged helix-like DNA-binding domain superfamily/Winged helix DNA-binding domain"/>
    <property type="match status" value="1"/>
</dbReference>
<dbReference type="SUPFAM" id="SSF88659">
    <property type="entry name" value="Sigma3 and sigma4 domains of RNA polymerase sigma factors"/>
    <property type="match status" value="1"/>
</dbReference>
<keyword evidence="9" id="KW-0240">DNA-directed RNA polymerase</keyword>
<accession>A0A919FBB6</accession>
<evidence type="ECO:0000259" key="7">
    <source>
        <dbReference type="Pfam" id="PF04542"/>
    </source>
</evidence>
<proteinExistence type="inferred from homology"/>
<name>A0A919FBB6_9ACTN</name>
<dbReference type="GO" id="GO:0016987">
    <property type="term" value="F:sigma factor activity"/>
    <property type="evidence" value="ECO:0007669"/>
    <property type="project" value="UniProtKB-KW"/>
</dbReference>
<dbReference type="InterPro" id="IPR039425">
    <property type="entry name" value="RNA_pol_sigma-70-like"/>
</dbReference>
<evidence type="ECO:0000256" key="3">
    <source>
        <dbReference type="ARBA" id="ARBA00023082"/>
    </source>
</evidence>
<dbReference type="Pfam" id="PF08281">
    <property type="entry name" value="Sigma70_r4_2"/>
    <property type="match status" value="1"/>
</dbReference>
<reference evidence="9" key="1">
    <citation type="journal article" date="2014" name="Int. J. Syst. Evol. Microbiol.">
        <title>Complete genome sequence of Corynebacterium casei LMG S-19264T (=DSM 44701T), isolated from a smear-ripened cheese.</title>
        <authorList>
            <consortium name="US DOE Joint Genome Institute (JGI-PGF)"/>
            <person name="Walter F."/>
            <person name="Albersmeier A."/>
            <person name="Kalinowski J."/>
            <person name="Ruckert C."/>
        </authorList>
    </citation>
    <scope>NUCLEOTIDE SEQUENCE</scope>
    <source>
        <strain evidence="9">JCM 4646</strain>
    </source>
</reference>
<evidence type="ECO:0000313" key="10">
    <source>
        <dbReference type="Proteomes" id="UP000617734"/>
    </source>
</evidence>
<dbReference type="Pfam" id="PF04542">
    <property type="entry name" value="Sigma70_r2"/>
    <property type="match status" value="1"/>
</dbReference>